<proteinExistence type="predicted"/>
<dbReference type="KEGG" id="gtt:GUITHDRAFT_110730"/>
<accession>L1J5G9</accession>
<keyword evidence="5" id="KW-1185">Reference proteome</keyword>
<evidence type="ECO:0000313" key="5">
    <source>
        <dbReference type="Proteomes" id="UP000011087"/>
    </source>
</evidence>
<evidence type="ECO:0000256" key="1">
    <source>
        <dbReference type="SAM" id="Coils"/>
    </source>
</evidence>
<organism evidence="3">
    <name type="scientific">Guillardia theta (strain CCMP2712)</name>
    <name type="common">Cryptophyte</name>
    <dbReference type="NCBI Taxonomy" id="905079"/>
    <lineage>
        <taxon>Eukaryota</taxon>
        <taxon>Cryptophyceae</taxon>
        <taxon>Pyrenomonadales</taxon>
        <taxon>Geminigeraceae</taxon>
        <taxon>Guillardia</taxon>
    </lineage>
</organism>
<dbReference type="EnsemblProtists" id="EKX43315">
    <property type="protein sequence ID" value="EKX43315"/>
    <property type="gene ID" value="GUITHDRAFT_110730"/>
</dbReference>
<evidence type="ECO:0000313" key="4">
    <source>
        <dbReference type="EnsemblProtists" id="EKX43315"/>
    </source>
</evidence>
<dbReference type="RefSeq" id="XP_005830295.1">
    <property type="nucleotide sequence ID" value="XM_005830238.1"/>
</dbReference>
<name>L1J5G9_GUITC</name>
<reference evidence="3 5" key="1">
    <citation type="journal article" date="2012" name="Nature">
        <title>Algal genomes reveal evolutionary mosaicism and the fate of nucleomorphs.</title>
        <authorList>
            <consortium name="DOE Joint Genome Institute"/>
            <person name="Curtis B.A."/>
            <person name="Tanifuji G."/>
            <person name="Burki F."/>
            <person name="Gruber A."/>
            <person name="Irimia M."/>
            <person name="Maruyama S."/>
            <person name="Arias M.C."/>
            <person name="Ball S.G."/>
            <person name="Gile G.H."/>
            <person name="Hirakawa Y."/>
            <person name="Hopkins J.F."/>
            <person name="Kuo A."/>
            <person name="Rensing S.A."/>
            <person name="Schmutz J."/>
            <person name="Symeonidi A."/>
            <person name="Elias M."/>
            <person name="Eveleigh R.J."/>
            <person name="Herman E.K."/>
            <person name="Klute M.J."/>
            <person name="Nakayama T."/>
            <person name="Obornik M."/>
            <person name="Reyes-Prieto A."/>
            <person name="Armbrust E.V."/>
            <person name="Aves S.J."/>
            <person name="Beiko R.G."/>
            <person name="Coutinho P."/>
            <person name="Dacks J.B."/>
            <person name="Durnford D.G."/>
            <person name="Fast N.M."/>
            <person name="Green B.R."/>
            <person name="Grisdale C.J."/>
            <person name="Hempel F."/>
            <person name="Henrissat B."/>
            <person name="Hoppner M.P."/>
            <person name="Ishida K."/>
            <person name="Kim E."/>
            <person name="Koreny L."/>
            <person name="Kroth P.G."/>
            <person name="Liu Y."/>
            <person name="Malik S.B."/>
            <person name="Maier U.G."/>
            <person name="McRose D."/>
            <person name="Mock T."/>
            <person name="Neilson J.A."/>
            <person name="Onodera N.T."/>
            <person name="Poole A.M."/>
            <person name="Pritham E.J."/>
            <person name="Richards T.A."/>
            <person name="Rocap G."/>
            <person name="Roy S.W."/>
            <person name="Sarai C."/>
            <person name="Schaack S."/>
            <person name="Shirato S."/>
            <person name="Slamovits C.H."/>
            <person name="Spencer D.F."/>
            <person name="Suzuki S."/>
            <person name="Worden A.Z."/>
            <person name="Zauner S."/>
            <person name="Barry K."/>
            <person name="Bell C."/>
            <person name="Bharti A.K."/>
            <person name="Crow J.A."/>
            <person name="Grimwood J."/>
            <person name="Kramer R."/>
            <person name="Lindquist E."/>
            <person name="Lucas S."/>
            <person name="Salamov A."/>
            <person name="McFadden G.I."/>
            <person name="Lane C.E."/>
            <person name="Keeling P.J."/>
            <person name="Gray M.W."/>
            <person name="Grigoriev I.V."/>
            <person name="Archibald J.M."/>
        </authorList>
    </citation>
    <scope>NUCLEOTIDE SEQUENCE</scope>
    <source>
        <strain evidence="3 5">CCMP2712</strain>
    </source>
</reference>
<reference evidence="5" key="2">
    <citation type="submission" date="2012-11" db="EMBL/GenBank/DDBJ databases">
        <authorList>
            <person name="Kuo A."/>
            <person name="Curtis B.A."/>
            <person name="Tanifuji G."/>
            <person name="Burki F."/>
            <person name="Gruber A."/>
            <person name="Irimia M."/>
            <person name="Maruyama S."/>
            <person name="Arias M.C."/>
            <person name="Ball S.G."/>
            <person name="Gile G.H."/>
            <person name="Hirakawa Y."/>
            <person name="Hopkins J.F."/>
            <person name="Rensing S.A."/>
            <person name="Schmutz J."/>
            <person name="Symeonidi A."/>
            <person name="Elias M."/>
            <person name="Eveleigh R.J."/>
            <person name="Herman E.K."/>
            <person name="Klute M.J."/>
            <person name="Nakayama T."/>
            <person name="Obornik M."/>
            <person name="Reyes-Prieto A."/>
            <person name="Armbrust E.V."/>
            <person name="Aves S.J."/>
            <person name="Beiko R.G."/>
            <person name="Coutinho P."/>
            <person name="Dacks J.B."/>
            <person name="Durnford D.G."/>
            <person name="Fast N.M."/>
            <person name="Green B.R."/>
            <person name="Grisdale C."/>
            <person name="Hempe F."/>
            <person name="Henrissat B."/>
            <person name="Hoppner M.P."/>
            <person name="Ishida K.-I."/>
            <person name="Kim E."/>
            <person name="Koreny L."/>
            <person name="Kroth P.G."/>
            <person name="Liu Y."/>
            <person name="Malik S.-B."/>
            <person name="Maier U.G."/>
            <person name="McRose D."/>
            <person name="Mock T."/>
            <person name="Neilson J.A."/>
            <person name="Onodera N.T."/>
            <person name="Poole A.M."/>
            <person name="Pritham E.J."/>
            <person name="Richards T.A."/>
            <person name="Rocap G."/>
            <person name="Roy S.W."/>
            <person name="Sarai C."/>
            <person name="Schaack S."/>
            <person name="Shirato S."/>
            <person name="Slamovits C.H."/>
            <person name="Spencer D.F."/>
            <person name="Suzuki S."/>
            <person name="Worden A.Z."/>
            <person name="Zauner S."/>
            <person name="Barry K."/>
            <person name="Bell C."/>
            <person name="Bharti A.K."/>
            <person name="Crow J.A."/>
            <person name="Grimwood J."/>
            <person name="Kramer R."/>
            <person name="Lindquist E."/>
            <person name="Lucas S."/>
            <person name="Salamov A."/>
            <person name="McFadden G.I."/>
            <person name="Lane C.E."/>
            <person name="Keeling P.J."/>
            <person name="Gray M.W."/>
            <person name="Grigoriev I.V."/>
            <person name="Archibald J.M."/>
        </authorList>
    </citation>
    <scope>NUCLEOTIDE SEQUENCE</scope>
    <source>
        <strain evidence="5">CCMP2712</strain>
    </source>
</reference>
<sequence length="260" mass="31037">MVSNSLLNEIIEIKSVLQENTHDIKKYRDETRNLRREVELSRLEKEELMKQIHELRQTLRLNYKPDFQQESAHSRLEKKERQMCNEIVMLADEKLSSRLRHFDAVLEEMRINFKEIEDMQSNAREFEQKNEISYNSLVDSLASRKISLLDEETKATVAELKNKQKVISMELEDLRSETCKLDQEVTIRRQECAELLAYRNEDISLLYDSLQTFEKHMKRSIEQIRDQNHFISQQGKQEDQQDTSSEQTSSANLYQRFRTN</sequence>
<feature type="compositionally biased region" description="Polar residues" evidence="2">
    <location>
        <begin position="251"/>
        <end position="260"/>
    </location>
</feature>
<dbReference type="GeneID" id="17299971"/>
<dbReference type="EMBL" id="JH993011">
    <property type="protein sequence ID" value="EKX43315.1"/>
    <property type="molecule type" value="Genomic_DNA"/>
</dbReference>
<dbReference type="AlphaFoldDB" id="L1J5G9"/>
<evidence type="ECO:0000256" key="2">
    <source>
        <dbReference type="SAM" id="MobiDB-lite"/>
    </source>
</evidence>
<dbReference type="HOGENOM" id="CLU_1071359_0_0_1"/>
<keyword evidence="1" id="KW-0175">Coiled coil</keyword>
<feature type="region of interest" description="Disordered" evidence="2">
    <location>
        <begin position="232"/>
        <end position="260"/>
    </location>
</feature>
<reference evidence="4" key="3">
    <citation type="submission" date="2016-03" db="UniProtKB">
        <authorList>
            <consortium name="EnsemblProtists"/>
        </authorList>
    </citation>
    <scope>IDENTIFICATION</scope>
</reference>
<feature type="coiled-coil region" evidence="1">
    <location>
        <begin position="17"/>
        <end position="58"/>
    </location>
</feature>
<dbReference type="PaxDb" id="55529-EKX43315"/>
<evidence type="ECO:0000313" key="3">
    <source>
        <dbReference type="EMBL" id="EKX43315.1"/>
    </source>
</evidence>
<gene>
    <name evidence="3" type="ORF">GUITHDRAFT_110730</name>
</gene>
<dbReference type="Proteomes" id="UP000011087">
    <property type="component" value="Unassembled WGS sequence"/>
</dbReference>
<protein>
    <submittedName>
        <fullName evidence="3 4">Uncharacterized protein</fullName>
    </submittedName>
</protein>